<protein>
    <recommendedName>
        <fullName evidence="4">GH18 domain-containing protein</fullName>
    </recommendedName>
</protein>
<proteinExistence type="predicted"/>
<evidence type="ECO:0008006" key="4">
    <source>
        <dbReference type="Google" id="ProtNLM"/>
    </source>
</evidence>
<sequence length="383" mass="43991">MAEMKKIFITLLLRLLFHNISFTVDHVQSLNPPITVCYQWYKANTNQWHVLKDIPKSLCSVVVIQFVMDEYDRRTVAQIPANFAIKAPEYLSRYGPVGNNIPERFFRVSAVEWIGCFRNDLHHANIGLTLANTTKTPDPNCSVNGVLNFYVDLAKKSNFQGLDFEIPDIRQIPDNPDSQTTYEYFNLYNKEAAHILSFLPEAIAEQVHKVGLKASFYISDQEIALQWQLDPQEAQFIYFIGIHLKLPDAGASLLIVDGSDNFPLTHWEPQHYIVGAMILALNAKFHKKVVMVYRMSQRRLLFDKLSEPWSDEVKKLFDEIQEDKCRGKPLRVFAVCPIRMKILYCTQNQLLEMDDHNRIAHLAFAGGLRGSGGFLDPKTKPEQ</sequence>
<feature type="signal peptide" evidence="1">
    <location>
        <begin position="1"/>
        <end position="23"/>
    </location>
</feature>
<gene>
    <name evidence="2" type="ORF">DdX_00962</name>
</gene>
<evidence type="ECO:0000313" key="3">
    <source>
        <dbReference type="Proteomes" id="UP001201812"/>
    </source>
</evidence>
<organism evidence="2 3">
    <name type="scientific">Ditylenchus destructor</name>
    <dbReference type="NCBI Taxonomy" id="166010"/>
    <lineage>
        <taxon>Eukaryota</taxon>
        <taxon>Metazoa</taxon>
        <taxon>Ecdysozoa</taxon>
        <taxon>Nematoda</taxon>
        <taxon>Chromadorea</taxon>
        <taxon>Rhabditida</taxon>
        <taxon>Tylenchina</taxon>
        <taxon>Tylenchomorpha</taxon>
        <taxon>Sphaerularioidea</taxon>
        <taxon>Anguinidae</taxon>
        <taxon>Anguininae</taxon>
        <taxon>Ditylenchus</taxon>
    </lineage>
</organism>
<dbReference type="Proteomes" id="UP001201812">
    <property type="component" value="Unassembled WGS sequence"/>
</dbReference>
<dbReference type="EMBL" id="JAKKPZ010000001">
    <property type="protein sequence ID" value="KAI1728760.1"/>
    <property type="molecule type" value="Genomic_DNA"/>
</dbReference>
<name>A0AAD4NHD8_9BILA</name>
<evidence type="ECO:0000256" key="1">
    <source>
        <dbReference type="SAM" id="SignalP"/>
    </source>
</evidence>
<keyword evidence="1" id="KW-0732">Signal</keyword>
<dbReference type="AlphaFoldDB" id="A0AAD4NHD8"/>
<feature type="chain" id="PRO_5042265958" description="GH18 domain-containing protein" evidence="1">
    <location>
        <begin position="24"/>
        <end position="383"/>
    </location>
</feature>
<keyword evidence="3" id="KW-1185">Reference proteome</keyword>
<evidence type="ECO:0000313" key="2">
    <source>
        <dbReference type="EMBL" id="KAI1728760.1"/>
    </source>
</evidence>
<comment type="caution">
    <text evidence="2">The sequence shown here is derived from an EMBL/GenBank/DDBJ whole genome shotgun (WGS) entry which is preliminary data.</text>
</comment>
<accession>A0AAD4NHD8</accession>
<reference evidence="2" key="1">
    <citation type="submission" date="2022-01" db="EMBL/GenBank/DDBJ databases">
        <title>Genome Sequence Resource for Two Populations of Ditylenchus destructor, the Migratory Endoparasitic Phytonematode.</title>
        <authorList>
            <person name="Zhang H."/>
            <person name="Lin R."/>
            <person name="Xie B."/>
        </authorList>
    </citation>
    <scope>NUCLEOTIDE SEQUENCE</scope>
    <source>
        <strain evidence="2">BazhouSP</strain>
    </source>
</reference>